<dbReference type="RefSeq" id="WP_245761934.1">
    <property type="nucleotide sequence ID" value="NZ_FOSQ01000001.1"/>
</dbReference>
<keyword evidence="6" id="KW-0812">Transmembrane</keyword>
<dbReference type="GO" id="GO:0004888">
    <property type="term" value="F:transmembrane signaling receptor activity"/>
    <property type="evidence" value="ECO:0007669"/>
    <property type="project" value="InterPro"/>
</dbReference>
<comment type="subcellular location">
    <subcellularLocation>
        <location evidence="1">Cell inner membrane</location>
        <topology evidence="1">Multi-pass membrane protein</topology>
    </subcellularLocation>
</comment>
<evidence type="ECO:0000256" key="2">
    <source>
        <dbReference type="ARBA" id="ARBA00022519"/>
    </source>
</evidence>
<gene>
    <name evidence="10" type="ORF">SAMN02745775_1011099</name>
</gene>
<feature type="transmembrane region" description="Helical" evidence="6">
    <location>
        <begin position="135"/>
        <end position="155"/>
    </location>
</feature>
<dbReference type="PROSITE" id="PS50885">
    <property type="entry name" value="HAMP"/>
    <property type="match status" value="1"/>
</dbReference>
<evidence type="ECO:0000259" key="7">
    <source>
        <dbReference type="PROSITE" id="PS50111"/>
    </source>
</evidence>
<keyword evidence="11" id="KW-1185">Reference proteome</keyword>
<comment type="similarity">
    <text evidence="4">Belongs to the methyl-accepting chemotaxis (MCP) protein family.</text>
</comment>
<dbReference type="EMBL" id="FOSQ01000001">
    <property type="protein sequence ID" value="SFK28642.1"/>
    <property type="molecule type" value="Genomic_DNA"/>
</dbReference>
<dbReference type="SUPFAM" id="SSF58104">
    <property type="entry name" value="Methyl-accepting chemotaxis protein (MCP) signaling domain"/>
    <property type="match status" value="1"/>
</dbReference>
<evidence type="ECO:0000256" key="3">
    <source>
        <dbReference type="ARBA" id="ARBA00023224"/>
    </source>
</evidence>
<dbReference type="GO" id="GO:0005886">
    <property type="term" value="C:plasma membrane"/>
    <property type="evidence" value="ECO:0007669"/>
    <property type="project" value="UniProtKB-SubCell"/>
</dbReference>
<dbReference type="InterPro" id="IPR004089">
    <property type="entry name" value="MCPsignal_dom"/>
</dbReference>
<keyword evidence="2" id="KW-1003">Cell membrane</keyword>
<evidence type="ECO:0000256" key="5">
    <source>
        <dbReference type="PROSITE-ProRule" id="PRU00284"/>
    </source>
</evidence>
<dbReference type="PANTHER" id="PTHR32089:SF112">
    <property type="entry name" value="LYSOZYME-LIKE PROTEIN-RELATED"/>
    <property type="match status" value="1"/>
</dbReference>
<dbReference type="GO" id="GO:0006935">
    <property type="term" value="P:chemotaxis"/>
    <property type="evidence" value="ECO:0007669"/>
    <property type="project" value="InterPro"/>
</dbReference>
<dbReference type="AlphaFoldDB" id="A0A1I3YA09"/>
<keyword evidence="3 5" id="KW-0807">Transducer</keyword>
<name>A0A1I3YA09_9PROT</name>
<dbReference type="Pfam" id="PF00672">
    <property type="entry name" value="HAMP"/>
    <property type="match status" value="1"/>
</dbReference>
<dbReference type="Proteomes" id="UP000199473">
    <property type="component" value="Unassembled WGS sequence"/>
</dbReference>
<organism evidence="10 11">
    <name type="scientific">Falsiroseomonas stagni DSM 19981</name>
    <dbReference type="NCBI Taxonomy" id="1123062"/>
    <lineage>
        <taxon>Bacteria</taxon>
        <taxon>Pseudomonadati</taxon>
        <taxon>Pseudomonadota</taxon>
        <taxon>Alphaproteobacteria</taxon>
        <taxon>Acetobacterales</taxon>
        <taxon>Roseomonadaceae</taxon>
        <taxon>Falsiroseomonas</taxon>
    </lineage>
</organism>
<dbReference type="CDD" id="cd06225">
    <property type="entry name" value="HAMP"/>
    <property type="match status" value="1"/>
</dbReference>
<proteinExistence type="inferred from homology"/>
<dbReference type="Pfam" id="PF00015">
    <property type="entry name" value="MCPsignal"/>
    <property type="match status" value="1"/>
</dbReference>
<evidence type="ECO:0000259" key="8">
    <source>
        <dbReference type="PROSITE" id="PS50192"/>
    </source>
</evidence>
<evidence type="ECO:0000256" key="1">
    <source>
        <dbReference type="ARBA" id="ARBA00004429"/>
    </source>
</evidence>
<protein>
    <submittedName>
        <fullName evidence="10">Methyl-accepting chemotaxis protein</fullName>
    </submittedName>
</protein>
<dbReference type="Gene3D" id="1.10.287.950">
    <property type="entry name" value="Methyl-accepting chemotaxis protein"/>
    <property type="match status" value="1"/>
</dbReference>
<dbReference type="SMART" id="SM00304">
    <property type="entry name" value="HAMP"/>
    <property type="match status" value="1"/>
</dbReference>
<evidence type="ECO:0000259" key="9">
    <source>
        <dbReference type="PROSITE" id="PS50885"/>
    </source>
</evidence>
<keyword evidence="2" id="KW-0997">Cell inner membrane</keyword>
<dbReference type="InterPro" id="IPR000727">
    <property type="entry name" value="T_SNARE_dom"/>
</dbReference>
<dbReference type="PRINTS" id="PR00260">
    <property type="entry name" value="CHEMTRNSDUCR"/>
</dbReference>
<dbReference type="InterPro" id="IPR004090">
    <property type="entry name" value="Chemotax_Me-accpt_rcpt"/>
</dbReference>
<reference evidence="10 11" key="1">
    <citation type="submission" date="2016-10" db="EMBL/GenBank/DDBJ databases">
        <authorList>
            <person name="de Groot N.N."/>
        </authorList>
    </citation>
    <scope>NUCLEOTIDE SEQUENCE [LARGE SCALE GENOMIC DNA]</scope>
    <source>
        <strain evidence="10 11">DSM 19981</strain>
    </source>
</reference>
<dbReference type="PROSITE" id="PS50111">
    <property type="entry name" value="CHEMOTAXIS_TRANSDUC_2"/>
    <property type="match status" value="1"/>
</dbReference>
<feature type="domain" description="Methyl-accepting transducer" evidence="7">
    <location>
        <begin position="249"/>
        <end position="485"/>
    </location>
</feature>
<sequence>MHDRAISLRDVVLLATPAERAAALAEITRLEEFYARSATPLDAIMASGAGVTPDEQAILASIKEIEARTMPLIRQVIEARQRGEAGAAHRLLMDQARPAFVEWLARINRFIDLQEAKNRTVATQARAVAEGFQTLMIALVAAGLLIGTGIAAWSLRAVAPLKRLTDAMLRLARGDLAAEIPGQDRGDEVGAMAKAVAVFKTSMADSARLAADQERLKAEAAAERQRVLRGLLSNLEEKVGGTVALLAGRAAELERTARSMRGTATETNAKADSVQAAATDATSRVRSMAVAAEQLSGSIGEISRQVAQSARITGAAVEDARRTDATVQALAAGAQRIGDVVGIITSIAGQTNLLALNATIEAARAGEAGKGFAVVASEVKSLAGQTARATEEIGAQIGTIQAATRDAVTAIQSIAGRIEEVSQIATLIASAVEEQGAATQEIARSVQQTVEATQLVGADIQGVTQAANDSGAAADQVLGAASDVSRQAERLKDEVRGFVASVAAA</sequence>
<evidence type="ECO:0000313" key="10">
    <source>
        <dbReference type="EMBL" id="SFK28642.1"/>
    </source>
</evidence>
<dbReference type="STRING" id="1123062.SAMN02745775_1011099"/>
<feature type="domain" description="T-SNARE coiled-coil homology" evidence="8">
    <location>
        <begin position="401"/>
        <end position="463"/>
    </location>
</feature>
<dbReference type="PANTHER" id="PTHR32089">
    <property type="entry name" value="METHYL-ACCEPTING CHEMOTAXIS PROTEIN MCPB"/>
    <property type="match status" value="1"/>
</dbReference>
<dbReference type="GO" id="GO:0007165">
    <property type="term" value="P:signal transduction"/>
    <property type="evidence" value="ECO:0007669"/>
    <property type="project" value="UniProtKB-KW"/>
</dbReference>
<dbReference type="Gene3D" id="1.10.8.500">
    <property type="entry name" value="HAMP domain in histidine kinase"/>
    <property type="match status" value="1"/>
</dbReference>
<dbReference type="PROSITE" id="PS50192">
    <property type="entry name" value="T_SNARE"/>
    <property type="match status" value="1"/>
</dbReference>
<keyword evidence="6" id="KW-1133">Transmembrane helix</keyword>
<feature type="domain" description="HAMP" evidence="9">
    <location>
        <begin position="155"/>
        <end position="208"/>
    </location>
</feature>
<evidence type="ECO:0000313" key="11">
    <source>
        <dbReference type="Proteomes" id="UP000199473"/>
    </source>
</evidence>
<accession>A0A1I3YA09</accession>
<evidence type="ECO:0000256" key="4">
    <source>
        <dbReference type="ARBA" id="ARBA00029447"/>
    </source>
</evidence>
<evidence type="ECO:0000256" key="6">
    <source>
        <dbReference type="SAM" id="Phobius"/>
    </source>
</evidence>
<keyword evidence="6" id="KW-0472">Membrane</keyword>
<dbReference type="InterPro" id="IPR003660">
    <property type="entry name" value="HAMP_dom"/>
</dbReference>
<dbReference type="SMART" id="SM00283">
    <property type="entry name" value="MA"/>
    <property type="match status" value="1"/>
</dbReference>